<dbReference type="RefSeq" id="WP_065896239.1">
    <property type="nucleotide sequence ID" value="NZ_CAXAOR010000001.1"/>
</dbReference>
<reference evidence="1 2" key="1">
    <citation type="submission" date="2019-02" db="EMBL/GenBank/DDBJ databases">
        <title>Pseudomonas spp from wheat grain.</title>
        <authorList>
            <person name="Cho G.-S."/>
            <person name="Franz C.M.A.P."/>
        </authorList>
    </citation>
    <scope>NUCLEOTIDE SEQUENCE [LARGE SCALE GENOMIC DNA]</scope>
    <source>
        <strain evidence="1 2">133NRW</strain>
    </source>
</reference>
<sequence length="137" mass="15636">MNTKKIKAIINNQTTEVTVRYNLEKLSMTFSEAENFKKSYKGNDIYNCLAKVRADFPHITFLCKGAKINVMPSRMASQMSGGLVAYEMTLGKPATRDDIVNIFDFEKNNLTNDPAEQVAFFKEWLESINAQGYEKFN</sequence>
<organism evidence="1 2">
    <name type="scientific">Pseudomonas orientalis</name>
    <dbReference type="NCBI Taxonomy" id="76758"/>
    <lineage>
        <taxon>Bacteria</taxon>
        <taxon>Pseudomonadati</taxon>
        <taxon>Pseudomonadota</taxon>
        <taxon>Gammaproteobacteria</taxon>
        <taxon>Pseudomonadales</taxon>
        <taxon>Pseudomonadaceae</taxon>
        <taxon>Pseudomonas</taxon>
    </lineage>
</organism>
<dbReference type="Proteomes" id="UP000293369">
    <property type="component" value="Unassembled WGS sequence"/>
</dbReference>
<name>A0A4Q7CV01_9PSED</name>
<dbReference type="EMBL" id="SGFE01000068">
    <property type="protein sequence ID" value="RZI29222.1"/>
    <property type="molecule type" value="Genomic_DNA"/>
</dbReference>
<protein>
    <submittedName>
        <fullName evidence="1">Uncharacterized protein</fullName>
    </submittedName>
</protein>
<dbReference type="AlphaFoldDB" id="A0A4Q7CV01"/>
<evidence type="ECO:0000313" key="2">
    <source>
        <dbReference type="Proteomes" id="UP000293369"/>
    </source>
</evidence>
<accession>A0A4Q7CV01</accession>
<proteinExistence type="predicted"/>
<gene>
    <name evidence="1" type="ORF">EUX57_24075</name>
</gene>
<comment type="caution">
    <text evidence="1">The sequence shown here is derived from an EMBL/GenBank/DDBJ whole genome shotgun (WGS) entry which is preliminary data.</text>
</comment>
<evidence type="ECO:0000313" key="1">
    <source>
        <dbReference type="EMBL" id="RZI29222.1"/>
    </source>
</evidence>